<reference evidence="12 13" key="1">
    <citation type="submission" date="2016-10" db="EMBL/GenBank/DDBJ databases">
        <authorList>
            <person name="de Groot N.N."/>
        </authorList>
    </citation>
    <scope>NUCLEOTIDE SEQUENCE [LARGE SCALE GENOMIC DNA]</scope>
    <source>
        <strain evidence="12 13">DSM 19012</strain>
    </source>
</reference>
<keyword evidence="5" id="KW-0997">Cell inner membrane</keyword>
<keyword evidence="3" id="KW-0813">Transport</keyword>
<dbReference type="Pfam" id="PF05569">
    <property type="entry name" value="Peptidase_M56"/>
    <property type="match status" value="1"/>
</dbReference>
<dbReference type="eggNOG" id="COG4219">
    <property type="taxonomic scope" value="Bacteria"/>
</dbReference>
<accession>A0A1I1V4B3</accession>
<dbReference type="RefSeq" id="WP_010528842.1">
    <property type="nucleotide sequence ID" value="NZ_AFSL01000100.1"/>
</dbReference>
<dbReference type="OrthoDB" id="9814002at2"/>
<keyword evidence="6 10" id="KW-0812">Transmembrane</keyword>
<dbReference type="InterPro" id="IPR037682">
    <property type="entry name" value="TonB_C"/>
</dbReference>
<name>A0A1I1V4B3_9BACT</name>
<keyword evidence="4" id="KW-1003">Cell membrane</keyword>
<dbReference type="GO" id="GO:0015891">
    <property type="term" value="P:siderophore transport"/>
    <property type="evidence" value="ECO:0007669"/>
    <property type="project" value="InterPro"/>
</dbReference>
<dbReference type="NCBIfam" id="TIGR01352">
    <property type="entry name" value="tonB_Cterm"/>
    <property type="match status" value="1"/>
</dbReference>
<dbReference type="PRINTS" id="PR01374">
    <property type="entry name" value="TONBPROTEIN"/>
</dbReference>
<dbReference type="STRING" id="385682.SAMN05444380_10231"/>
<feature type="transmembrane region" description="Helical" evidence="10">
    <location>
        <begin position="88"/>
        <end position="106"/>
    </location>
</feature>
<dbReference type="GO" id="GO:0030288">
    <property type="term" value="C:outer membrane-bounded periplasmic space"/>
    <property type="evidence" value="ECO:0007669"/>
    <property type="project" value="InterPro"/>
</dbReference>
<feature type="transmembrane region" description="Helical" evidence="10">
    <location>
        <begin position="37"/>
        <end position="56"/>
    </location>
</feature>
<evidence type="ECO:0000256" key="2">
    <source>
        <dbReference type="ARBA" id="ARBA00006555"/>
    </source>
</evidence>
<dbReference type="GO" id="GO:0098797">
    <property type="term" value="C:plasma membrane protein complex"/>
    <property type="evidence" value="ECO:0007669"/>
    <property type="project" value="TreeGrafter"/>
</dbReference>
<evidence type="ECO:0000256" key="1">
    <source>
        <dbReference type="ARBA" id="ARBA00004383"/>
    </source>
</evidence>
<dbReference type="InParanoid" id="A0A1I1V4B3"/>
<dbReference type="InterPro" id="IPR006260">
    <property type="entry name" value="TonB/TolA_C"/>
</dbReference>
<dbReference type="GO" id="GO:0015031">
    <property type="term" value="P:protein transport"/>
    <property type="evidence" value="ECO:0007669"/>
    <property type="project" value="UniProtKB-KW"/>
</dbReference>
<evidence type="ECO:0000256" key="6">
    <source>
        <dbReference type="ARBA" id="ARBA00022692"/>
    </source>
</evidence>
<evidence type="ECO:0000256" key="7">
    <source>
        <dbReference type="ARBA" id="ARBA00022927"/>
    </source>
</evidence>
<evidence type="ECO:0000313" key="13">
    <source>
        <dbReference type="Proteomes" id="UP000181976"/>
    </source>
</evidence>
<evidence type="ECO:0000256" key="3">
    <source>
        <dbReference type="ARBA" id="ARBA00022448"/>
    </source>
</evidence>
<dbReference type="Pfam" id="PF03544">
    <property type="entry name" value="TonB_C"/>
    <property type="match status" value="1"/>
</dbReference>
<evidence type="ECO:0000256" key="8">
    <source>
        <dbReference type="ARBA" id="ARBA00022989"/>
    </source>
</evidence>
<feature type="transmembrane region" description="Helical" evidence="10">
    <location>
        <begin position="6"/>
        <end position="25"/>
    </location>
</feature>
<dbReference type="PANTHER" id="PTHR33446:SF2">
    <property type="entry name" value="PROTEIN TONB"/>
    <property type="match status" value="1"/>
</dbReference>
<dbReference type="Proteomes" id="UP000181976">
    <property type="component" value="Unassembled WGS sequence"/>
</dbReference>
<dbReference type="SUPFAM" id="SSF56935">
    <property type="entry name" value="Porins"/>
    <property type="match status" value="1"/>
</dbReference>
<dbReference type="Gene3D" id="2.170.130.10">
    <property type="entry name" value="TonB-dependent receptor, plug domain"/>
    <property type="match status" value="1"/>
</dbReference>
<organism evidence="12 13">
    <name type="scientific">Thermophagus xiamenensis</name>
    <dbReference type="NCBI Taxonomy" id="385682"/>
    <lineage>
        <taxon>Bacteria</taxon>
        <taxon>Pseudomonadati</taxon>
        <taxon>Bacteroidota</taxon>
        <taxon>Bacteroidia</taxon>
        <taxon>Marinilabiliales</taxon>
        <taxon>Marinilabiliaceae</taxon>
        <taxon>Thermophagus</taxon>
    </lineage>
</organism>
<dbReference type="GO" id="GO:0055085">
    <property type="term" value="P:transmembrane transport"/>
    <property type="evidence" value="ECO:0007669"/>
    <property type="project" value="InterPro"/>
</dbReference>
<dbReference type="eggNOG" id="COG0810">
    <property type="taxonomic scope" value="Bacteria"/>
</dbReference>
<sequence length="584" mass="66588">MELLLNYILKSSVWLTLFGTVYFLFLRNERYFFLNRLFLLGGMIASLLFPFITYRYTITVNPVQGTVTAELPVASYIEEVSIWTWQNILTGIIFAGAMILFFRAVIQIFKIILSMRHCPIEKYDNIKLIREHPFNTSFSFFTYVFVNPNMKEEETREIISHERAHIAQYHWIDLILIEWIRLFQWFNPMAWLYGQFIRQNHEYLADREAIHSTDNPAVYKATLLNQMVGGEVISLGNYFNYSLNKKRFIMMTNKSTSIISKLKPLVVLPCIVFVFYAFAEPKYQYISVLEPTTNEPGLISDMNGKTVKGMVVRENGEPLPGTSIVVAGTTAGTVSGKDGSFTLQNISKKSELVFSFVGYKTTKTPPEFGKNMKVVMQKDTIEIVPAVSISINKKEPKEKPLILVNGQEIPYEALEKIEPTEIKKIEVLKDKSAVMQYGDKGKNGVILIQTKLEKDGKKEKMVEARIQSTTVQPTFSIVQEMPRFPGGYKGLHDYILTNTHYPPKAKEAGIEGRVYVNFIISPNGKPTNIEVARSVHPLLDEEAKRVIASMPDWKPGKQRGKNVAVNYTLPVNFALNKTDSNSDQ</sequence>
<gene>
    <name evidence="12" type="ORF">SAMN05444380_10231</name>
</gene>
<comment type="similarity">
    <text evidence="2">Belongs to the TonB family.</text>
</comment>
<evidence type="ECO:0000259" key="11">
    <source>
        <dbReference type="PROSITE" id="PS52015"/>
    </source>
</evidence>
<evidence type="ECO:0000313" key="12">
    <source>
        <dbReference type="EMBL" id="SFD77877.1"/>
    </source>
</evidence>
<keyword evidence="8 10" id="KW-1133">Transmembrane helix</keyword>
<dbReference type="InterPro" id="IPR037066">
    <property type="entry name" value="Plug_dom_sf"/>
</dbReference>
<dbReference type="PROSITE" id="PS52015">
    <property type="entry name" value="TONB_CTD"/>
    <property type="match status" value="1"/>
</dbReference>
<dbReference type="CDD" id="cd07341">
    <property type="entry name" value="M56_BlaR1_MecR1_like"/>
    <property type="match status" value="1"/>
</dbReference>
<keyword evidence="9 10" id="KW-0472">Membrane</keyword>
<evidence type="ECO:0000256" key="4">
    <source>
        <dbReference type="ARBA" id="ARBA00022475"/>
    </source>
</evidence>
<comment type="subcellular location">
    <subcellularLocation>
        <location evidence="1">Cell inner membrane</location>
        <topology evidence="1">Single-pass membrane protein</topology>
        <orientation evidence="1">Periplasmic side</orientation>
    </subcellularLocation>
</comment>
<dbReference type="SUPFAM" id="SSF74653">
    <property type="entry name" value="TolA/TonB C-terminal domain"/>
    <property type="match status" value="1"/>
</dbReference>
<dbReference type="InterPro" id="IPR003538">
    <property type="entry name" value="TonB"/>
</dbReference>
<evidence type="ECO:0000256" key="9">
    <source>
        <dbReference type="ARBA" id="ARBA00023136"/>
    </source>
</evidence>
<dbReference type="InterPro" id="IPR051045">
    <property type="entry name" value="TonB-dependent_transducer"/>
</dbReference>
<dbReference type="AlphaFoldDB" id="A0A1I1V4B3"/>
<dbReference type="Gene3D" id="3.30.1150.10">
    <property type="match status" value="1"/>
</dbReference>
<dbReference type="SUPFAM" id="SSF49464">
    <property type="entry name" value="Carboxypeptidase regulatory domain-like"/>
    <property type="match status" value="1"/>
</dbReference>
<dbReference type="GO" id="GO:0031992">
    <property type="term" value="F:energy transducer activity"/>
    <property type="evidence" value="ECO:0007669"/>
    <property type="project" value="InterPro"/>
</dbReference>
<evidence type="ECO:0000256" key="5">
    <source>
        <dbReference type="ARBA" id="ARBA00022519"/>
    </source>
</evidence>
<dbReference type="Pfam" id="PF13715">
    <property type="entry name" value="CarbopepD_reg_2"/>
    <property type="match status" value="1"/>
</dbReference>
<evidence type="ECO:0000256" key="10">
    <source>
        <dbReference type="SAM" id="Phobius"/>
    </source>
</evidence>
<dbReference type="PANTHER" id="PTHR33446">
    <property type="entry name" value="PROTEIN TONB-RELATED"/>
    <property type="match status" value="1"/>
</dbReference>
<feature type="transmembrane region" description="Helical" evidence="10">
    <location>
        <begin position="262"/>
        <end position="279"/>
    </location>
</feature>
<keyword evidence="7" id="KW-0653">Protein transport</keyword>
<dbReference type="InterPro" id="IPR008969">
    <property type="entry name" value="CarboxyPept-like_regulatory"/>
</dbReference>
<dbReference type="InterPro" id="IPR008756">
    <property type="entry name" value="Peptidase_M56"/>
</dbReference>
<dbReference type="EMBL" id="FONA01000002">
    <property type="protein sequence ID" value="SFD77877.1"/>
    <property type="molecule type" value="Genomic_DNA"/>
</dbReference>
<proteinExistence type="inferred from homology"/>
<feature type="domain" description="TonB C-terminal" evidence="11">
    <location>
        <begin position="486"/>
        <end position="582"/>
    </location>
</feature>
<protein>
    <submittedName>
        <fullName evidence="12">Outer membrane transport energization protein TonB</fullName>
    </submittedName>
</protein>
<keyword evidence="13" id="KW-1185">Reference proteome</keyword>